<reference evidence="2 3" key="1">
    <citation type="submission" date="2015-05" db="EMBL/GenBank/DDBJ databases">
        <title>A genomic and transcriptomic approach to investigate the blue pigment phenotype in Pseudomonas fluorescens.</title>
        <authorList>
            <person name="Andreani N.A."/>
            <person name="Cardazzo B."/>
        </authorList>
    </citation>
    <scope>NUCLEOTIDE SEQUENCE [LARGE SCALE GENOMIC DNA]</scope>
    <source>
        <strain evidence="2 3">Ps_22</strain>
    </source>
</reference>
<evidence type="ECO:0000313" key="3">
    <source>
        <dbReference type="Proteomes" id="UP000061348"/>
    </source>
</evidence>
<evidence type="ECO:0000313" key="2">
    <source>
        <dbReference type="EMBL" id="KWV89772.1"/>
    </source>
</evidence>
<evidence type="ECO:0000256" key="1">
    <source>
        <dbReference type="SAM" id="MobiDB-lite"/>
    </source>
</evidence>
<feature type="region of interest" description="Disordered" evidence="1">
    <location>
        <begin position="245"/>
        <end position="266"/>
    </location>
</feature>
<name>A0A120G928_PSEFL</name>
<organism evidence="2 3">
    <name type="scientific">Pseudomonas fluorescens</name>
    <dbReference type="NCBI Taxonomy" id="294"/>
    <lineage>
        <taxon>Bacteria</taxon>
        <taxon>Pseudomonadati</taxon>
        <taxon>Pseudomonadota</taxon>
        <taxon>Gammaproteobacteria</taxon>
        <taxon>Pseudomonadales</taxon>
        <taxon>Pseudomonadaceae</taxon>
        <taxon>Pseudomonas</taxon>
    </lineage>
</organism>
<sequence length="279" mass="28997">MLVTTGLEELHDLFLTPAPQAGVVVLAQAGGVPAVEQGTGQERRAGFVQGLFVERQPSWRVATAAVAGALDDIGAPVPQCVLAGLGGIGRGRCKHTVPQGDGPTQVERPGNVAGDIRLVGRLHAFHEKRVQRLDVIVAELHIRRVGHGRIESSPTRCYAVAYGAVEVGQAIGADTMLAVGGDVGGVDRPQRCGHFQATSEWLLAGQAMAGHAVTHSRDVFAATDQGGVETRGLLLFKRRGRLAGDVPGQQAGGDHAGQHQPPCGSCESAVIHGHSLSVS</sequence>
<protein>
    <submittedName>
        <fullName evidence="2">Uncharacterized protein</fullName>
    </submittedName>
</protein>
<comment type="caution">
    <text evidence="2">The sequence shown here is derived from an EMBL/GenBank/DDBJ whole genome shotgun (WGS) entry which is preliminary data.</text>
</comment>
<gene>
    <name evidence="2" type="ORF">PFLmoz3_00609</name>
</gene>
<accession>A0A120G928</accession>
<dbReference type="EMBL" id="LCYA01000018">
    <property type="protein sequence ID" value="KWV89772.1"/>
    <property type="molecule type" value="Genomic_DNA"/>
</dbReference>
<dbReference type="Proteomes" id="UP000061348">
    <property type="component" value="Unassembled WGS sequence"/>
</dbReference>
<dbReference type="AlphaFoldDB" id="A0A120G928"/>
<proteinExistence type="predicted"/>